<name>A0A0C9ZCP9_9AGAM</name>
<keyword evidence="2" id="KW-1185">Reference proteome</keyword>
<gene>
    <name evidence="1" type="ORF">PISMIDRAFT_682508</name>
</gene>
<organism evidence="1 2">
    <name type="scientific">Pisolithus microcarpus 441</name>
    <dbReference type="NCBI Taxonomy" id="765257"/>
    <lineage>
        <taxon>Eukaryota</taxon>
        <taxon>Fungi</taxon>
        <taxon>Dikarya</taxon>
        <taxon>Basidiomycota</taxon>
        <taxon>Agaricomycotina</taxon>
        <taxon>Agaricomycetes</taxon>
        <taxon>Agaricomycetidae</taxon>
        <taxon>Boletales</taxon>
        <taxon>Sclerodermatineae</taxon>
        <taxon>Pisolithaceae</taxon>
        <taxon>Pisolithus</taxon>
    </lineage>
</organism>
<evidence type="ECO:0000313" key="1">
    <source>
        <dbReference type="EMBL" id="KIK20222.1"/>
    </source>
</evidence>
<dbReference type="EMBL" id="KN833770">
    <property type="protein sequence ID" value="KIK20222.1"/>
    <property type="molecule type" value="Genomic_DNA"/>
</dbReference>
<protein>
    <submittedName>
        <fullName evidence="1">Uncharacterized protein</fullName>
    </submittedName>
</protein>
<dbReference type="HOGENOM" id="CLU_2886734_0_0_1"/>
<reference evidence="2" key="2">
    <citation type="submission" date="2015-01" db="EMBL/GenBank/DDBJ databases">
        <title>Evolutionary Origins and Diversification of the Mycorrhizal Mutualists.</title>
        <authorList>
            <consortium name="DOE Joint Genome Institute"/>
            <consortium name="Mycorrhizal Genomics Consortium"/>
            <person name="Kohler A."/>
            <person name="Kuo A."/>
            <person name="Nagy L.G."/>
            <person name="Floudas D."/>
            <person name="Copeland A."/>
            <person name="Barry K.W."/>
            <person name="Cichocki N."/>
            <person name="Veneault-Fourrey C."/>
            <person name="LaButti K."/>
            <person name="Lindquist E.A."/>
            <person name="Lipzen A."/>
            <person name="Lundell T."/>
            <person name="Morin E."/>
            <person name="Murat C."/>
            <person name="Riley R."/>
            <person name="Ohm R."/>
            <person name="Sun H."/>
            <person name="Tunlid A."/>
            <person name="Henrissat B."/>
            <person name="Grigoriev I.V."/>
            <person name="Hibbett D.S."/>
            <person name="Martin F."/>
        </authorList>
    </citation>
    <scope>NUCLEOTIDE SEQUENCE [LARGE SCALE GENOMIC DNA]</scope>
    <source>
        <strain evidence="2">441</strain>
    </source>
</reference>
<dbReference type="AlphaFoldDB" id="A0A0C9ZCP9"/>
<sequence length="63" mass="7237">MSKESIYGTELASVHMCWFLARKSGLLQRPHSWPFLHGFPVTWLVLIMEGQVSNVEYTKSSKP</sequence>
<reference evidence="1 2" key="1">
    <citation type="submission" date="2014-04" db="EMBL/GenBank/DDBJ databases">
        <authorList>
            <consortium name="DOE Joint Genome Institute"/>
            <person name="Kuo A."/>
            <person name="Kohler A."/>
            <person name="Costa M.D."/>
            <person name="Nagy L.G."/>
            <person name="Floudas D."/>
            <person name="Copeland A."/>
            <person name="Barry K.W."/>
            <person name="Cichocki N."/>
            <person name="Veneault-Fourrey C."/>
            <person name="LaButti K."/>
            <person name="Lindquist E.A."/>
            <person name="Lipzen A."/>
            <person name="Lundell T."/>
            <person name="Morin E."/>
            <person name="Murat C."/>
            <person name="Sun H."/>
            <person name="Tunlid A."/>
            <person name="Henrissat B."/>
            <person name="Grigoriev I.V."/>
            <person name="Hibbett D.S."/>
            <person name="Martin F."/>
            <person name="Nordberg H.P."/>
            <person name="Cantor M.N."/>
            <person name="Hua S.X."/>
        </authorList>
    </citation>
    <scope>NUCLEOTIDE SEQUENCE [LARGE SCALE GENOMIC DNA]</scope>
    <source>
        <strain evidence="1 2">441</strain>
    </source>
</reference>
<dbReference type="Proteomes" id="UP000054018">
    <property type="component" value="Unassembled WGS sequence"/>
</dbReference>
<proteinExistence type="predicted"/>
<accession>A0A0C9ZCP9</accession>
<evidence type="ECO:0000313" key="2">
    <source>
        <dbReference type="Proteomes" id="UP000054018"/>
    </source>
</evidence>